<gene>
    <name evidence="1" type="ORF">C5Y98_29080</name>
</gene>
<evidence type="ECO:0000313" key="1">
    <source>
        <dbReference type="EMBL" id="PQO26829.1"/>
    </source>
</evidence>
<dbReference type="GO" id="GO:0016787">
    <property type="term" value="F:hydrolase activity"/>
    <property type="evidence" value="ECO:0007669"/>
    <property type="project" value="UniProtKB-KW"/>
</dbReference>
<proteinExistence type="predicted"/>
<dbReference type="Pfam" id="PF05013">
    <property type="entry name" value="FGase"/>
    <property type="match status" value="1"/>
</dbReference>
<reference evidence="1 2" key="1">
    <citation type="submission" date="2018-02" db="EMBL/GenBank/DDBJ databases">
        <title>Comparative genomes isolates from brazilian mangrove.</title>
        <authorList>
            <person name="Araujo J.E."/>
            <person name="Taketani R.G."/>
            <person name="Silva M.C.P."/>
            <person name="Loureco M.V."/>
            <person name="Andreote F.D."/>
        </authorList>
    </citation>
    <scope>NUCLEOTIDE SEQUENCE [LARGE SCALE GENOMIC DNA]</scope>
    <source>
        <strain evidence="1 2">NAP PRIS-MGV</strain>
    </source>
</reference>
<dbReference type="OrthoDB" id="9815326at2"/>
<name>A0A2S8F3U7_9BACT</name>
<dbReference type="EMBL" id="PUIB01000029">
    <property type="protein sequence ID" value="PQO26829.1"/>
    <property type="molecule type" value="Genomic_DNA"/>
</dbReference>
<accession>A0A2S8F3U7</accession>
<sequence>MDGVVLSCEHGGNDVPPEYRDCFRGAEQALASHRGWDPGSLDLGTAFQRSTGAPLVTTTVTRLLVEPNRSIGHARLFSQYTRDLPTDLKREIVDRYYLPHRNRIQAEIDELRGIDRRVIHLGLHTFTPELDGEVRNAEIGLLYDPRRTNEKEFCAAWRARLIAFRPDLRVRLNYPYLGKADGLTTFLRKRYADDQYVGIELEVNQGLVAADDRWQTLIADLAQTFSAGIRTAVS</sequence>
<protein>
    <submittedName>
        <fullName evidence="1">N-formylglutamate amidohydrolase</fullName>
    </submittedName>
</protein>
<keyword evidence="1" id="KW-0378">Hydrolase</keyword>
<dbReference type="Gene3D" id="3.40.630.40">
    <property type="entry name" value="Zn-dependent exopeptidases"/>
    <property type="match status" value="1"/>
</dbReference>
<dbReference type="AlphaFoldDB" id="A0A2S8F3U7"/>
<evidence type="ECO:0000313" key="2">
    <source>
        <dbReference type="Proteomes" id="UP000239388"/>
    </source>
</evidence>
<organism evidence="1 2">
    <name type="scientific">Blastopirellula marina</name>
    <dbReference type="NCBI Taxonomy" id="124"/>
    <lineage>
        <taxon>Bacteria</taxon>
        <taxon>Pseudomonadati</taxon>
        <taxon>Planctomycetota</taxon>
        <taxon>Planctomycetia</taxon>
        <taxon>Pirellulales</taxon>
        <taxon>Pirellulaceae</taxon>
        <taxon>Blastopirellula</taxon>
    </lineage>
</organism>
<dbReference type="SUPFAM" id="SSF53187">
    <property type="entry name" value="Zn-dependent exopeptidases"/>
    <property type="match status" value="1"/>
</dbReference>
<dbReference type="RefSeq" id="WP_105359964.1">
    <property type="nucleotide sequence ID" value="NZ_PUIB01000029.1"/>
</dbReference>
<dbReference type="Proteomes" id="UP000239388">
    <property type="component" value="Unassembled WGS sequence"/>
</dbReference>
<comment type="caution">
    <text evidence="1">The sequence shown here is derived from an EMBL/GenBank/DDBJ whole genome shotgun (WGS) entry which is preliminary data.</text>
</comment>
<dbReference type="InterPro" id="IPR007709">
    <property type="entry name" value="N-FG_amidohydro"/>
</dbReference>